<dbReference type="Gramene" id="PGSC0003DMT400094319">
    <property type="protein sequence ID" value="PGSC0003DMT400094319"/>
    <property type="gene ID" value="PGSC0003DMG400043890"/>
</dbReference>
<reference evidence="2" key="2">
    <citation type="submission" date="2015-06" db="UniProtKB">
        <authorList>
            <consortium name="EnsemblPlants"/>
        </authorList>
    </citation>
    <scope>IDENTIFICATION</scope>
    <source>
        <strain evidence="2">DM1-3 516 R44</strain>
    </source>
</reference>
<evidence type="ECO:0000256" key="1">
    <source>
        <dbReference type="SAM" id="MobiDB-lite"/>
    </source>
</evidence>
<dbReference type="HOGENOM" id="CLU_059105_4_0_1"/>
<evidence type="ECO:0000313" key="2">
    <source>
        <dbReference type="EnsemblPlants" id="PGSC0003DMT400094319"/>
    </source>
</evidence>
<evidence type="ECO:0000313" key="3">
    <source>
        <dbReference type="Proteomes" id="UP000011115"/>
    </source>
</evidence>
<dbReference type="AlphaFoldDB" id="M1DTW1"/>
<reference evidence="3" key="1">
    <citation type="journal article" date="2011" name="Nature">
        <title>Genome sequence and analysis of the tuber crop potato.</title>
        <authorList>
            <consortium name="The Potato Genome Sequencing Consortium"/>
        </authorList>
    </citation>
    <scope>NUCLEOTIDE SEQUENCE [LARGE SCALE GENOMIC DNA]</scope>
    <source>
        <strain evidence="3">cv. DM1-3 516 R44</strain>
    </source>
</reference>
<protein>
    <submittedName>
        <fullName evidence="2">Uncharacterized protein</fullName>
    </submittedName>
</protein>
<dbReference type="InParanoid" id="M1DTW1"/>
<keyword evidence="3" id="KW-1185">Reference proteome</keyword>
<organism evidence="2 3">
    <name type="scientific">Solanum tuberosum</name>
    <name type="common">Potato</name>
    <dbReference type="NCBI Taxonomy" id="4113"/>
    <lineage>
        <taxon>Eukaryota</taxon>
        <taxon>Viridiplantae</taxon>
        <taxon>Streptophyta</taxon>
        <taxon>Embryophyta</taxon>
        <taxon>Tracheophyta</taxon>
        <taxon>Spermatophyta</taxon>
        <taxon>Magnoliopsida</taxon>
        <taxon>eudicotyledons</taxon>
        <taxon>Gunneridae</taxon>
        <taxon>Pentapetalae</taxon>
        <taxon>asterids</taxon>
        <taxon>lamiids</taxon>
        <taxon>Solanales</taxon>
        <taxon>Solanaceae</taxon>
        <taxon>Solanoideae</taxon>
        <taxon>Solaneae</taxon>
        <taxon>Solanum</taxon>
    </lineage>
</organism>
<dbReference type="EnsemblPlants" id="PGSC0003DMT400094319">
    <property type="protein sequence ID" value="PGSC0003DMT400094319"/>
    <property type="gene ID" value="PGSC0003DMG400043890"/>
</dbReference>
<accession>M1DTW1</accession>
<dbReference type="PaxDb" id="4113-PGSC0003DMT400094319"/>
<sequence length="77" mass="8421">MFECHGSKIVNTRFNGVRPATPVNDPADESAARGRGLGRGRERARGRGRKRVAPTRGGAPVENALRDEVPPTHYEEI</sequence>
<name>M1DTW1_SOLTU</name>
<feature type="region of interest" description="Disordered" evidence="1">
    <location>
        <begin position="15"/>
        <end position="77"/>
    </location>
</feature>
<dbReference type="Proteomes" id="UP000011115">
    <property type="component" value="Unassembled WGS sequence"/>
</dbReference>
<proteinExistence type="predicted"/>
<feature type="compositionally biased region" description="Basic and acidic residues" evidence="1">
    <location>
        <begin position="64"/>
        <end position="77"/>
    </location>
</feature>